<feature type="transmembrane region" description="Helical" evidence="6">
    <location>
        <begin position="682"/>
        <end position="698"/>
    </location>
</feature>
<dbReference type="PANTHER" id="PTHR43077">
    <property type="entry name" value="TRANSPORT PERMEASE YVFS-RELATED"/>
    <property type="match status" value="1"/>
</dbReference>
<feature type="transmembrane region" description="Helical" evidence="6">
    <location>
        <begin position="624"/>
        <end position="643"/>
    </location>
</feature>
<dbReference type="RefSeq" id="WP_003456789.1">
    <property type="nucleotide sequence ID" value="NC_008261.1"/>
</dbReference>
<dbReference type="Proteomes" id="UP000001823">
    <property type="component" value="Chromosome"/>
</dbReference>
<evidence type="ECO:0000313" key="8">
    <source>
        <dbReference type="EMBL" id="ABG84930.1"/>
    </source>
</evidence>
<feature type="coiled-coil region" evidence="5">
    <location>
        <begin position="274"/>
        <end position="301"/>
    </location>
</feature>
<organism evidence="8 9">
    <name type="scientific">Clostridium perfringens (strain ATCC 13124 / DSM 756 / JCM 1290 / NCIMB 6125 / NCTC 8237 / Type A)</name>
    <dbReference type="NCBI Taxonomy" id="195103"/>
    <lineage>
        <taxon>Bacteria</taxon>
        <taxon>Bacillati</taxon>
        <taxon>Bacillota</taxon>
        <taxon>Clostridia</taxon>
        <taxon>Eubacteriales</taxon>
        <taxon>Clostridiaceae</taxon>
        <taxon>Clostridium</taxon>
    </lineage>
</organism>
<evidence type="ECO:0000256" key="3">
    <source>
        <dbReference type="ARBA" id="ARBA00022989"/>
    </source>
</evidence>
<dbReference type="InterPro" id="IPR013525">
    <property type="entry name" value="ABC2_TM"/>
</dbReference>
<dbReference type="HOGENOM" id="CLU_004534_2_0_9"/>
<dbReference type="NCBIfam" id="TIGR03061">
    <property type="entry name" value="pip_yhgE_Nterm"/>
    <property type="match status" value="1"/>
</dbReference>
<keyword evidence="5" id="KW-0175">Coiled coil</keyword>
<feature type="coiled-coil region" evidence="5">
    <location>
        <begin position="337"/>
        <end position="364"/>
    </location>
</feature>
<evidence type="ECO:0000256" key="1">
    <source>
        <dbReference type="ARBA" id="ARBA00004141"/>
    </source>
</evidence>
<dbReference type="AlphaFoldDB" id="A0A0H2YUY4"/>
<accession>A0A0H2YUY4</accession>
<dbReference type="Gene3D" id="3.40.1710.10">
    <property type="entry name" value="abc type-2 transporter like domain"/>
    <property type="match status" value="1"/>
</dbReference>
<evidence type="ECO:0000259" key="7">
    <source>
        <dbReference type="Pfam" id="PF12698"/>
    </source>
</evidence>
<dbReference type="InterPro" id="IPR017500">
    <property type="entry name" value="Phage_infect_YhgE_N"/>
</dbReference>
<keyword evidence="3 6" id="KW-1133">Transmembrane helix</keyword>
<name>A0A0H2YUY4_CLOP1</name>
<feature type="transmembrane region" description="Helical" evidence="6">
    <location>
        <begin position="593"/>
        <end position="617"/>
    </location>
</feature>
<dbReference type="eggNOG" id="COG1511">
    <property type="taxonomic scope" value="Bacteria"/>
</dbReference>
<dbReference type="EMBL" id="CP000246">
    <property type="protein sequence ID" value="ABG84930.1"/>
    <property type="molecule type" value="Genomic_DNA"/>
</dbReference>
<protein>
    <submittedName>
        <fullName evidence="8">Phage infection protein</fullName>
    </submittedName>
</protein>
<keyword evidence="4 6" id="KW-0472">Membrane</keyword>
<dbReference type="GO" id="GO:0016020">
    <property type="term" value="C:membrane"/>
    <property type="evidence" value="ECO:0007669"/>
    <property type="project" value="UniProtKB-SubCell"/>
</dbReference>
<dbReference type="NCBIfam" id="TIGR03062">
    <property type="entry name" value="pip_yhgE_Cterm"/>
    <property type="match status" value="1"/>
</dbReference>
<gene>
    <name evidence="8" type="ordered locus">CPF_2915</name>
</gene>
<dbReference type="GO" id="GO:0140359">
    <property type="term" value="F:ABC-type transporter activity"/>
    <property type="evidence" value="ECO:0007669"/>
    <property type="project" value="InterPro"/>
</dbReference>
<feature type="transmembrane region" description="Helical" evidence="6">
    <location>
        <begin position="564"/>
        <end position="587"/>
    </location>
</feature>
<sequence>MKKIFKVFRRDLRNIRKNPAALAIVIGLCIIPSLYAWINIKACWDPYVNTGNLPVAVVNNDKGAEVNGKEINVGKEVIDELKKNDAIGWQFVDAWQGNYGLNEGKYYAMIEIPSDFSEGLTSLITGSPQKPDIIYKVNEKSNAIANKITNVAKNKVTDEIKSNFVDTVNKEAFDILNQLGGKLETNKPEILKVRDTLQSANSSLKEIQDFVQKANGDSKSLSSYLSSVRNDLPKVTDQINNLQTTVEASKSLINSTQQTVNAVSNSFSSDVVTMQSTNQELQSLLSKLKELNNAMDTTKMVETVDKLIKLTDSLNKIIDNNLKALEKINSVIPNNKIGNLINKLNTAKNLVSKEREQLVALKTALSNNESKENIANAIESVSTISTETSSALINVSNTFYNDGAPALNTIGNSLKGGLDTANSVLETTKVVVPQLNALTTFGIASSDVASQQADQVTSKLSEFQDAISQLIEKTSGLTEENLNNLIDLMSKNPEEIASFISSPITVKEEQVYDAGIFGVGLTPFYTTLAIWVGSLLLTSLLTAECEDFEDGTKLNLIQKHFGKMLLFLTISLIQTVIVVLGDIYILGVNPANMPLMFGFAIVSSIVFTVMIFTLVSLFGNIGKAIAIVIMVFQVAGAGGIYPIQTNPKIFEVLQPLWPFTYSIDGFREAIAGPIWDSVSKDMKALGIFLLIFLLLCILKKPFHRLTEFVEHKFRESGL</sequence>
<feature type="transmembrane region" description="Helical" evidence="6">
    <location>
        <begin position="20"/>
        <end position="38"/>
    </location>
</feature>
<proteinExistence type="predicted"/>
<feature type="domain" description="ABC-2 type transporter transmembrane" evidence="7">
    <location>
        <begin position="28"/>
        <end position="697"/>
    </location>
</feature>
<keyword evidence="9" id="KW-1185">Reference proteome</keyword>
<dbReference type="InterPro" id="IPR051328">
    <property type="entry name" value="T7SS_ABC-Transporter"/>
</dbReference>
<evidence type="ECO:0000313" key="9">
    <source>
        <dbReference type="Proteomes" id="UP000001823"/>
    </source>
</evidence>
<evidence type="ECO:0000256" key="2">
    <source>
        <dbReference type="ARBA" id="ARBA00022692"/>
    </source>
</evidence>
<evidence type="ECO:0000256" key="4">
    <source>
        <dbReference type="ARBA" id="ARBA00023136"/>
    </source>
</evidence>
<reference evidence="8 9" key="1">
    <citation type="journal article" date="2006" name="Genome Res.">
        <title>Skewed genomic variability in strains of the toxigenic bacterial pathogen, Clostridium perfringens.</title>
        <authorList>
            <person name="Myers G.S."/>
            <person name="Rasko D.A."/>
            <person name="Cheung J.K."/>
            <person name="Ravel J."/>
            <person name="Seshadri R."/>
            <person name="Deboy R.T."/>
            <person name="Ren Q."/>
            <person name="Varga J."/>
            <person name="Awad M.M."/>
            <person name="Brinkac L.M."/>
            <person name="Daugherty S.C."/>
            <person name="Haft D.H."/>
            <person name="Dodson R.J."/>
            <person name="Madupu R."/>
            <person name="Nelson W.C."/>
            <person name="Rosovitz M.J."/>
            <person name="Sullivan S.A."/>
            <person name="Khouri H."/>
            <person name="Dimitrov G.I."/>
            <person name="Watkins K.L."/>
            <person name="Mulligan S."/>
            <person name="Benton J."/>
            <person name="Radune D."/>
            <person name="Fisher D.J."/>
            <person name="Atkins H.S."/>
            <person name="Hiscox T."/>
            <person name="Jost B.H."/>
            <person name="Billington S.J."/>
            <person name="Songer J.G."/>
            <person name="McClane B.A."/>
            <person name="Titball R.W."/>
            <person name="Rood J.I."/>
            <person name="Melville S.B."/>
            <person name="Paulsen I.T."/>
        </authorList>
    </citation>
    <scope>NUCLEOTIDE SEQUENCE [LARGE SCALE GENOMIC DNA]</scope>
    <source>
        <strain evidence="9">ATCC 13124 / DSM 756 / JCM 1290 / NCIMB 6125 / NCTC 8237 / S 107 / Type A</strain>
    </source>
</reference>
<dbReference type="InterPro" id="IPR017501">
    <property type="entry name" value="Phage_infect_YhgE_C"/>
</dbReference>
<dbReference type="PaxDb" id="195103-CPF_2915"/>
<evidence type="ECO:0000256" key="6">
    <source>
        <dbReference type="SAM" id="Phobius"/>
    </source>
</evidence>
<dbReference type="STRING" id="195103.CPF_2915"/>
<dbReference type="PANTHER" id="PTHR43077:SF10">
    <property type="entry name" value="TRANSPORT PERMEASE PROTEIN"/>
    <property type="match status" value="1"/>
</dbReference>
<dbReference type="Pfam" id="PF12698">
    <property type="entry name" value="ABC2_membrane_3"/>
    <property type="match status" value="1"/>
</dbReference>
<comment type="subcellular location">
    <subcellularLocation>
        <location evidence="1">Membrane</location>
        <topology evidence="1">Multi-pass membrane protein</topology>
    </subcellularLocation>
</comment>
<evidence type="ECO:0000256" key="5">
    <source>
        <dbReference type="SAM" id="Coils"/>
    </source>
</evidence>
<keyword evidence="2 6" id="KW-0812">Transmembrane</keyword>
<feature type="transmembrane region" description="Helical" evidence="6">
    <location>
        <begin position="524"/>
        <end position="543"/>
    </location>
</feature>
<dbReference type="KEGG" id="cpf:CPF_2915"/>